<sequence>MLTDVILLFEIEGTEEVLGYPMGFTTDMPAVSEDLHITIGDIELEIDDLSYDIPTRKQVIEATITCIDEEDARDVRDEIEVILRDAGIAVFDVELGEIECGCDECSGD</sequence>
<evidence type="ECO:0000313" key="1">
    <source>
        <dbReference type="EMBL" id="MCD1293457.1"/>
    </source>
</evidence>
<evidence type="ECO:0000313" key="2">
    <source>
        <dbReference type="Proteomes" id="UP001320159"/>
    </source>
</evidence>
<dbReference type="Proteomes" id="UP001320159">
    <property type="component" value="Unassembled WGS sequence"/>
</dbReference>
<name>A0AAP2W4N4_9EURY</name>
<comment type="caution">
    <text evidence="1">The sequence shown here is derived from an EMBL/GenBank/DDBJ whole genome shotgun (WGS) entry which is preliminary data.</text>
</comment>
<protein>
    <submittedName>
        <fullName evidence="1">Uncharacterized protein</fullName>
    </submittedName>
</protein>
<gene>
    <name evidence="1" type="ORF">CUJ83_00395</name>
</gene>
<dbReference type="EMBL" id="PGCK01000001">
    <property type="protein sequence ID" value="MCD1293457.1"/>
    <property type="molecule type" value="Genomic_DNA"/>
</dbReference>
<proteinExistence type="predicted"/>
<accession>A0AAP2W4N4</accession>
<reference evidence="1 2" key="1">
    <citation type="submission" date="2017-11" db="EMBL/GenBank/DDBJ databases">
        <title>Isolation and Characterization of Family Methanocellaceae Species from Potential Methane Hydrate Area Offshore Southwestern Taiwan.</title>
        <authorList>
            <person name="Zhang W.-L."/>
            <person name="Chen W.-C."/>
            <person name="Lai M.-C."/>
            <person name="Chen S.-C."/>
        </authorList>
    </citation>
    <scope>NUCLEOTIDE SEQUENCE [LARGE SCALE GENOMIC DNA]</scope>
    <source>
        <strain evidence="1 2">CWC-04</strain>
    </source>
</reference>
<dbReference type="RefSeq" id="WP_230739285.1">
    <property type="nucleotide sequence ID" value="NZ_PGCK01000001.1"/>
</dbReference>
<organism evidence="1 2">
    <name type="scientific">Methanooceanicella nereidis</name>
    <dbReference type="NCBI Taxonomy" id="2052831"/>
    <lineage>
        <taxon>Archaea</taxon>
        <taxon>Methanobacteriati</taxon>
        <taxon>Methanobacteriota</taxon>
        <taxon>Stenosarchaea group</taxon>
        <taxon>Methanomicrobia</taxon>
        <taxon>Methanocellales</taxon>
        <taxon>Methanocellaceae</taxon>
        <taxon>Methanooceanicella</taxon>
    </lineage>
</organism>
<keyword evidence="2" id="KW-1185">Reference proteome</keyword>
<dbReference type="AlphaFoldDB" id="A0AAP2W4N4"/>